<keyword evidence="2" id="KW-1185">Reference proteome</keyword>
<dbReference type="PANTHER" id="PTHR14136:SF17">
    <property type="entry name" value="BTB_POZ DOMAIN-CONTAINING PROTEIN KCTD9"/>
    <property type="match status" value="1"/>
</dbReference>
<accession>A0ABN1NM33</accession>
<dbReference type="Proteomes" id="UP001501005">
    <property type="component" value="Unassembled WGS sequence"/>
</dbReference>
<dbReference type="SUPFAM" id="SSF141571">
    <property type="entry name" value="Pentapeptide repeat-like"/>
    <property type="match status" value="1"/>
</dbReference>
<protein>
    <recommendedName>
        <fullName evidence="3">Pentapeptide repeat-containing protein</fullName>
    </recommendedName>
</protein>
<sequence length="224" mass="24413">MAGEVAIEQPTGSSTPLVRVGLQLLPAERHVRQQGQDETEFGTGFVNCDEDVLDLCDRLAGGEPSEIQETVTDPADILARMPTSPTARQRLAALHRYASVNREDFTGQDLASVRTSQLWFTRCLFTGADLRHATLDRCSFKLCDLSGADLRGASLRGVSLAGCDLRGADLRDTDLTGASFGWVNTGTPPHGLTDVTRARFEGAILRDIRAEDVIGWPFEHDDNE</sequence>
<evidence type="ECO:0008006" key="3">
    <source>
        <dbReference type="Google" id="ProtNLM"/>
    </source>
</evidence>
<organism evidence="1 2">
    <name type="scientific">Streptomyces thermoalcalitolerans</name>
    <dbReference type="NCBI Taxonomy" id="65605"/>
    <lineage>
        <taxon>Bacteria</taxon>
        <taxon>Bacillati</taxon>
        <taxon>Actinomycetota</taxon>
        <taxon>Actinomycetes</taxon>
        <taxon>Kitasatosporales</taxon>
        <taxon>Streptomycetaceae</taxon>
        <taxon>Streptomyces</taxon>
    </lineage>
</organism>
<comment type="caution">
    <text evidence="1">The sequence shown here is derived from an EMBL/GenBank/DDBJ whole genome shotgun (WGS) entry which is preliminary data.</text>
</comment>
<dbReference type="InterPro" id="IPR051082">
    <property type="entry name" value="Pentapeptide-BTB/POZ_domain"/>
</dbReference>
<reference evidence="1 2" key="1">
    <citation type="journal article" date="2019" name="Int. J. Syst. Evol. Microbiol.">
        <title>The Global Catalogue of Microorganisms (GCM) 10K type strain sequencing project: providing services to taxonomists for standard genome sequencing and annotation.</title>
        <authorList>
            <consortium name="The Broad Institute Genomics Platform"/>
            <consortium name="The Broad Institute Genome Sequencing Center for Infectious Disease"/>
            <person name="Wu L."/>
            <person name="Ma J."/>
        </authorList>
    </citation>
    <scope>NUCLEOTIDE SEQUENCE [LARGE SCALE GENOMIC DNA]</scope>
    <source>
        <strain evidence="1 2">JCM 10673</strain>
    </source>
</reference>
<name>A0ABN1NM33_9ACTN</name>
<dbReference type="Gene3D" id="2.160.20.80">
    <property type="entry name" value="E3 ubiquitin-protein ligase SopA"/>
    <property type="match status" value="1"/>
</dbReference>
<gene>
    <name evidence="1" type="ORF">GCM10009549_24390</name>
</gene>
<dbReference type="PANTHER" id="PTHR14136">
    <property type="entry name" value="BTB_POZ DOMAIN-CONTAINING PROTEIN KCTD9"/>
    <property type="match status" value="1"/>
</dbReference>
<proteinExistence type="predicted"/>
<dbReference type="InterPro" id="IPR001646">
    <property type="entry name" value="5peptide_repeat"/>
</dbReference>
<evidence type="ECO:0000313" key="1">
    <source>
        <dbReference type="EMBL" id="GAA0912313.1"/>
    </source>
</evidence>
<evidence type="ECO:0000313" key="2">
    <source>
        <dbReference type="Proteomes" id="UP001501005"/>
    </source>
</evidence>
<dbReference type="Pfam" id="PF13599">
    <property type="entry name" value="Pentapeptide_4"/>
    <property type="match status" value="1"/>
</dbReference>
<dbReference type="EMBL" id="BAAAHG010000015">
    <property type="protein sequence ID" value="GAA0912313.1"/>
    <property type="molecule type" value="Genomic_DNA"/>
</dbReference>